<evidence type="ECO:0000259" key="1">
    <source>
        <dbReference type="Pfam" id="PF00534"/>
    </source>
</evidence>
<dbReference type="CDD" id="cd03814">
    <property type="entry name" value="GT4-like"/>
    <property type="match status" value="1"/>
</dbReference>
<proteinExistence type="predicted"/>
<feature type="domain" description="Glycosyl transferase family 1" evidence="1">
    <location>
        <begin position="192"/>
        <end position="348"/>
    </location>
</feature>
<dbReference type="EMBL" id="AP018817">
    <property type="protein sequence ID" value="BBF69404.1"/>
    <property type="molecule type" value="Genomic_DNA"/>
</dbReference>
<name>A0ABN5WAU2_9SPHN</name>
<dbReference type="RefSeq" id="WP_261936487.1">
    <property type="nucleotide sequence ID" value="NZ_AP018817.1"/>
</dbReference>
<dbReference type="Pfam" id="PF13439">
    <property type="entry name" value="Glyco_transf_4"/>
    <property type="match status" value="1"/>
</dbReference>
<organism evidence="3 4">
    <name type="scientific">Sphingomonas bisphenolicum</name>
    <dbReference type="NCBI Taxonomy" id="296544"/>
    <lineage>
        <taxon>Bacteria</taxon>
        <taxon>Pseudomonadati</taxon>
        <taxon>Pseudomonadota</taxon>
        <taxon>Alphaproteobacteria</taxon>
        <taxon>Sphingomonadales</taxon>
        <taxon>Sphingomonadaceae</taxon>
        <taxon>Sphingomonas</taxon>
    </lineage>
</organism>
<dbReference type="Gene3D" id="3.40.50.2000">
    <property type="entry name" value="Glycogen Phosphorylase B"/>
    <property type="match status" value="2"/>
</dbReference>
<sequence length="375" mass="41266">MRIALFSGNYNYLREGANQALNMLVRYLETACGFTVRVYSPVTDTPAFAPAGTLVPVPSIALPVRSEFRLALGLPRNIRNDIRDFAPDLVHVSTPDILGTRAQTFAKRLGVPIVASMHTRFETYLRYYGIDWARPALDAHLRRFYRRSDHVLAPTGALVEELRLLRGDDRASVWSRGIDAALFHPGRRDMHWRRIQGLDDGDIAILFFGRVVLEKGVDRFIQVVRQLQAQSPRVRALVVGHGPAVDLFKTLPRTICAGHLAGDDLARAVASADVLLSPSTTETFGNVIVEAMACGLPVVSADAQNARSILTDGQDGFLCRPTGCGHYASVLAKLIESPDLRHAMGLAAHRTSRLYSWDRASESVANVYRALTVGV</sequence>
<dbReference type="InterPro" id="IPR001296">
    <property type="entry name" value="Glyco_trans_1"/>
</dbReference>
<dbReference type="PANTHER" id="PTHR45947:SF3">
    <property type="entry name" value="SULFOQUINOVOSYL TRANSFERASE SQD2"/>
    <property type="match status" value="1"/>
</dbReference>
<accession>A0ABN5WAU2</accession>
<dbReference type="SUPFAM" id="SSF53756">
    <property type="entry name" value="UDP-Glycosyltransferase/glycogen phosphorylase"/>
    <property type="match status" value="1"/>
</dbReference>
<evidence type="ECO:0000259" key="2">
    <source>
        <dbReference type="Pfam" id="PF13439"/>
    </source>
</evidence>
<dbReference type="GO" id="GO:0016787">
    <property type="term" value="F:hydrolase activity"/>
    <property type="evidence" value="ECO:0007669"/>
    <property type="project" value="UniProtKB-KW"/>
</dbReference>
<reference evidence="3" key="1">
    <citation type="submission" date="2018-07" db="EMBL/GenBank/DDBJ databases">
        <title>Complete genome sequence of Sphingomonas bisphenolicum strain AO1, a bisphenol A degradative bacterium isolated from Japanese farm field.</title>
        <authorList>
            <person name="Murakami M."/>
            <person name="Koh M."/>
            <person name="Koba S."/>
            <person name="Matsumura Y."/>
        </authorList>
    </citation>
    <scope>NUCLEOTIDE SEQUENCE</scope>
    <source>
        <strain evidence="3">AO1</strain>
    </source>
</reference>
<keyword evidence="3" id="KW-0378">Hydrolase</keyword>
<dbReference type="PANTHER" id="PTHR45947">
    <property type="entry name" value="SULFOQUINOVOSYL TRANSFERASE SQD2"/>
    <property type="match status" value="1"/>
</dbReference>
<protein>
    <submittedName>
        <fullName evidence="3">Glycosyl hydrolase</fullName>
    </submittedName>
</protein>
<dbReference type="Proteomes" id="UP001059971">
    <property type="component" value="Chromosome 1"/>
</dbReference>
<dbReference type="InterPro" id="IPR028098">
    <property type="entry name" value="Glyco_trans_4-like_N"/>
</dbReference>
<feature type="domain" description="Glycosyltransferase subfamily 4-like N-terminal" evidence="2">
    <location>
        <begin position="16"/>
        <end position="180"/>
    </location>
</feature>
<evidence type="ECO:0000313" key="4">
    <source>
        <dbReference type="Proteomes" id="UP001059971"/>
    </source>
</evidence>
<dbReference type="InterPro" id="IPR050194">
    <property type="entry name" value="Glycosyltransferase_grp1"/>
</dbReference>
<keyword evidence="4" id="KW-1185">Reference proteome</keyword>
<dbReference type="Pfam" id="PF00534">
    <property type="entry name" value="Glycos_transf_1"/>
    <property type="match status" value="1"/>
</dbReference>
<evidence type="ECO:0000313" key="3">
    <source>
        <dbReference type="EMBL" id="BBF69404.1"/>
    </source>
</evidence>
<gene>
    <name evidence="3" type="ORF">SBA_ch1_16040</name>
</gene>